<dbReference type="AlphaFoldDB" id="A0A381QPN8"/>
<dbReference type="Gene3D" id="3.40.50.2300">
    <property type="match status" value="2"/>
</dbReference>
<organism evidence="3">
    <name type="scientific">marine metagenome</name>
    <dbReference type="NCBI Taxonomy" id="408172"/>
    <lineage>
        <taxon>unclassified sequences</taxon>
        <taxon>metagenomes</taxon>
        <taxon>ecological metagenomes</taxon>
    </lineage>
</organism>
<dbReference type="EMBL" id="UINC01001441">
    <property type="protein sequence ID" value="SUZ80788.1"/>
    <property type="molecule type" value="Genomic_DNA"/>
</dbReference>
<evidence type="ECO:0000313" key="3">
    <source>
        <dbReference type="EMBL" id="SUZ80788.1"/>
    </source>
</evidence>
<dbReference type="InterPro" id="IPR052910">
    <property type="entry name" value="ABC-Purine-Binding"/>
</dbReference>
<name>A0A381QPN8_9ZZZZ</name>
<accession>A0A381QPN8</accession>
<dbReference type="InterPro" id="IPR003760">
    <property type="entry name" value="PnrA-like"/>
</dbReference>
<dbReference type="PANTHER" id="PTHR43208:SF1">
    <property type="entry name" value="ABC TRANSPORTER SUBSTRATE-BINDING PROTEIN"/>
    <property type="match status" value="1"/>
</dbReference>
<gene>
    <name evidence="3" type="ORF">METZ01_LOCUS33642</name>
</gene>
<evidence type="ECO:0000256" key="1">
    <source>
        <dbReference type="ARBA" id="ARBA00022729"/>
    </source>
</evidence>
<sequence>MPGVPSRGVEGHWGPDRLGRRENQVRRSLVGLLAVILGLSLIGASCGSDDDSSTKAAFIYLGPPGDAGWTWAQDQGRKAAAEATGAETAYVESVPEGTADFGNYVRDFIDQDFNLIVGGSFGYMDDMEALAAEYPDVVFDHISGYKANGSNFGNSFGRMYEPRYLSGMVAGSATSSNLIGYVAAFPIPEVIRGINAFTLGVRETNPDAEVEVVWTSTWFDPVVEGDSAQAILDKGADVIAMHQDSTAAGEKAEAAGARWVAYNSDMSAHAPAAHLTAPVWNWGPRFTELIEQTAAGTYEGGYYWGSMADGVVDLAPIADDVDAAVKAAVAERKQQIIDGSFHPFQGPINAQDGSVLVAAGDVLDDGTMLGMDVFVEGVIGSLG</sequence>
<dbReference type="CDD" id="cd19963">
    <property type="entry name" value="PBP1_BMP-like"/>
    <property type="match status" value="1"/>
</dbReference>
<proteinExistence type="predicted"/>
<dbReference type="GO" id="GO:0005886">
    <property type="term" value="C:plasma membrane"/>
    <property type="evidence" value="ECO:0007669"/>
    <property type="project" value="InterPro"/>
</dbReference>
<evidence type="ECO:0000259" key="2">
    <source>
        <dbReference type="Pfam" id="PF02608"/>
    </source>
</evidence>
<protein>
    <recommendedName>
        <fullName evidence="2">ABC transporter substrate-binding protein PnrA-like domain-containing protein</fullName>
    </recommendedName>
</protein>
<dbReference type="Pfam" id="PF02608">
    <property type="entry name" value="Bmp"/>
    <property type="match status" value="1"/>
</dbReference>
<keyword evidence="1" id="KW-0732">Signal</keyword>
<reference evidence="3" key="1">
    <citation type="submission" date="2018-05" db="EMBL/GenBank/DDBJ databases">
        <authorList>
            <person name="Lanie J.A."/>
            <person name="Ng W.-L."/>
            <person name="Kazmierczak K.M."/>
            <person name="Andrzejewski T.M."/>
            <person name="Davidsen T.M."/>
            <person name="Wayne K.J."/>
            <person name="Tettelin H."/>
            <person name="Glass J.I."/>
            <person name="Rusch D."/>
            <person name="Podicherti R."/>
            <person name="Tsui H.-C.T."/>
            <person name="Winkler M.E."/>
        </authorList>
    </citation>
    <scope>NUCLEOTIDE SEQUENCE</scope>
</reference>
<dbReference type="PANTHER" id="PTHR43208">
    <property type="entry name" value="ABC TRANSPORTER SUBSTRATE-BINDING PROTEIN"/>
    <property type="match status" value="1"/>
</dbReference>
<feature type="domain" description="ABC transporter substrate-binding protein PnrA-like" evidence="2">
    <location>
        <begin position="54"/>
        <end position="338"/>
    </location>
</feature>